<name>A0ABM8HVI6_9BACT</name>
<gene>
    <name evidence="1" type="ORF">DESUT3_16210</name>
</gene>
<organism evidence="1 2">
    <name type="scientific">Desulfuromonas versatilis</name>
    <dbReference type="NCBI Taxonomy" id="2802975"/>
    <lineage>
        <taxon>Bacteria</taxon>
        <taxon>Pseudomonadati</taxon>
        <taxon>Thermodesulfobacteriota</taxon>
        <taxon>Desulfuromonadia</taxon>
        <taxon>Desulfuromonadales</taxon>
        <taxon>Desulfuromonadaceae</taxon>
        <taxon>Desulfuromonas</taxon>
    </lineage>
</organism>
<accession>A0ABM8HVI6</accession>
<evidence type="ECO:0000313" key="1">
    <source>
        <dbReference type="EMBL" id="BCR04552.1"/>
    </source>
</evidence>
<dbReference type="Gene3D" id="3.30.300.20">
    <property type="match status" value="1"/>
</dbReference>
<dbReference type="SUPFAM" id="SSF82784">
    <property type="entry name" value="OsmC-like"/>
    <property type="match status" value="1"/>
</dbReference>
<evidence type="ECO:0000313" key="2">
    <source>
        <dbReference type="Proteomes" id="UP001319827"/>
    </source>
</evidence>
<sequence>MIRRIHVVYRLKAPASARETVERVHEVHQKSCPVYMSLYKGIDITTECRMED</sequence>
<keyword evidence="2" id="KW-1185">Reference proteome</keyword>
<dbReference type="InterPro" id="IPR015946">
    <property type="entry name" value="KH_dom-like_a/b"/>
</dbReference>
<evidence type="ECO:0008006" key="3">
    <source>
        <dbReference type="Google" id="ProtNLM"/>
    </source>
</evidence>
<proteinExistence type="predicted"/>
<reference evidence="1 2" key="1">
    <citation type="journal article" date="2016" name="C (Basel)">
        <title>Selective Growth of and Electricity Production by Marine Exoelectrogenic Bacteria in Self-Aggregated Hydrogel of Microbially Reduced Graphene Oxide.</title>
        <authorList>
            <person name="Yoshida N."/>
            <person name="Goto Y."/>
            <person name="Miyata Y."/>
        </authorList>
    </citation>
    <scope>NUCLEOTIDE SEQUENCE [LARGE SCALE GENOMIC DNA]</scope>
    <source>
        <strain evidence="1 2">NIT-T3</strain>
    </source>
</reference>
<dbReference type="EMBL" id="AP024355">
    <property type="protein sequence ID" value="BCR04552.1"/>
    <property type="molecule type" value="Genomic_DNA"/>
</dbReference>
<dbReference type="InterPro" id="IPR036102">
    <property type="entry name" value="OsmC/Ohrsf"/>
</dbReference>
<reference evidence="1 2" key="2">
    <citation type="journal article" date="2021" name="Int. J. Syst. Evol. Microbiol.">
        <title>Isolation and Polyphasic Characterization of Desulfuromonas versatilis sp. Nov., an Electrogenic Bacteria Capable of Versatile Metabolism Isolated from a Graphene Oxide-Reducing Enrichment Culture.</title>
        <authorList>
            <person name="Xie L."/>
            <person name="Yoshida N."/>
            <person name="Ishii S."/>
            <person name="Meng L."/>
        </authorList>
    </citation>
    <scope>NUCLEOTIDE SEQUENCE [LARGE SCALE GENOMIC DNA]</scope>
    <source>
        <strain evidence="1 2">NIT-T3</strain>
    </source>
</reference>
<protein>
    <recommendedName>
        <fullName evidence="3">OsmC family protein</fullName>
    </recommendedName>
</protein>
<dbReference type="Proteomes" id="UP001319827">
    <property type="component" value="Chromosome"/>
</dbReference>